<reference evidence="1" key="1">
    <citation type="submission" date="2014-09" db="EMBL/GenBank/DDBJ databases">
        <authorList>
            <person name="Magalhaes I.L.F."/>
            <person name="Oliveira U."/>
            <person name="Santos F.R."/>
            <person name="Vidigal T.H.D.A."/>
            <person name="Brescovit A.D."/>
            <person name="Santos A.J."/>
        </authorList>
    </citation>
    <scope>NUCLEOTIDE SEQUENCE</scope>
    <source>
        <tissue evidence="1">Shoot tissue taken approximately 20 cm above the soil surface</tissue>
    </source>
</reference>
<evidence type="ECO:0000313" key="1">
    <source>
        <dbReference type="EMBL" id="JAD24762.1"/>
    </source>
</evidence>
<accession>A0A0A8YQV7</accession>
<sequence length="17" mass="1928">MFPISFDTVSFAHLKTS</sequence>
<organism evidence="1">
    <name type="scientific">Arundo donax</name>
    <name type="common">Giant reed</name>
    <name type="synonym">Donax arundinaceus</name>
    <dbReference type="NCBI Taxonomy" id="35708"/>
    <lineage>
        <taxon>Eukaryota</taxon>
        <taxon>Viridiplantae</taxon>
        <taxon>Streptophyta</taxon>
        <taxon>Embryophyta</taxon>
        <taxon>Tracheophyta</taxon>
        <taxon>Spermatophyta</taxon>
        <taxon>Magnoliopsida</taxon>
        <taxon>Liliopsida</taxon>
        <taxon>Poales</taxon>
        <taxon>Poaceae</taxon>
        <taxon>PACMAD clade</taxon>
        <taxon>Arundinoideae</taxon>
        <taxon>Arundineae</taxon>
        <taxon>Arundo</taxon>
    </lineage>
</organism>
<reference evidence="1" key="2">
    <citation type="journal article" date="2015" name="Data Brief">
        <title>Shoot transcriptome of the giant reed, Arundo donax.</title>
        <authorList>
            <person name="Barrero R.A."/>
            <person name="Guerrero F.D."/>
            <person name="Moolhuijzen P."/>
            <person name="Goolsby J.A."/>
            <person name="Tidwell J."/>
            <person name="Bellgard S.E."/>
            <person name="Bellgard M.I."/>
        </authorList>
    </citation>
    <scope>NUCLEOTIDE SEQUENCE</scope>
    <source>
        <tissue evidence="1">Shoot tissue taken approximately 20 cm above the soil surface</tissue>
    </source>
</reference>
<dbReference type="AlphaFoldDB" id="A0A0A8YQV7"/>
<proteinExistence type="predicted"/>
<dbReference type="EMBL" id="GBRH01273133">
    <property type="protein sequence ID" value="JAD24762.1"/>
    <property type="molecule type" value="Transcribed_RNA"/>
</dbReference>
<protein>
    <submittedName>
        <fullName evidence="1">Uncharacterized protein</fullName>
    </submittedName>
</protein>
<name>A0A0A8YQV7_ARUDO</name>